<dbReference type="Pfam" id="PF14257">
    <property type="entry name" value="DUF4349"/>
    <property type="match status" value="1"/>
</dbReference>
<reference evidence="4" key="1">
    <citation type="submission" date="2018-06" db="EMBL/GenBank/DDBJ databases">
        <authorList>
            <person name="Zhirakovskaya E."/>
        </authorList>
    </citation>
    <scope>NUCLEOTIDE SEQUENCE</scope>
</reference>
<keyword evidence="2" id="KW-0472">Membrane</keyword>
<feature type="coiled-coil region" evidence="1">
    <location>
        <begin position="176"/>
        <end position="203"/>
    </location>
</feature>
<keyword evidence="2" id="KW-1133">Transmembrane helix</keyword>
<evidence type="ECO:0000259" key="3">
    <source>
        <dbReference type="Pfam" id="PF14257"/>
    </source>
</evidence>
<feature type="non-terminal residue" evidence="4">
    <location>
        <position position="1"/>
    </location>
</feature>
<name>A0A3B0UB92_9ZZZZ</name>
<evidence type="ECO:0000256" key="2">
    <source>
        <dbReference type="SAM" id="Phobius"/>
    </source>
</evidence>
<feature type="domain" description="DUF4349" evidence="3">
    <location>
        <begin position="61"/>
        <end position="264"/>
    </location>
</feature>
<gene>
    <name evidence="4" type="ORF">MNBD_BACTEROID06-714</name>
</gene>
<evidence type="ECO:0000256" key="1">
    <source>
        <dbReference type="SAM" id="Coils"/>
    </source>
</evidence>
<accession>A0A3B0UB92</accession>
<dbReference type="InterPro" id="IPR025645">
    <property type="entry name" value="DUF4349"/>
</dbReference>
<feature type="transmembrane region" description="Helical" evidence="2">
    <location>
        <begin position="238"/>
        <end position="265"/>
    </location>
</feature>
<sequence length="276" mass="32299">KKPPMKLSVLSLLAILLFSCNNTRPEMDGDYYAEDMEISELKEIPPTEQNAPVNNANQTKKVIKSGNISFQSENIKKDYDRIKVLLSTYDSYIDNENETNTGYQIRFDISIRVASESYDNLFNKLGRLSTKVDFKSSNIEDVTERYYDLKTRIKNKKSLEEKYLLLLKKASSIKDVLEIERSLNEIRNEIETAEGSYRYLSKQVSYSTIQVNFYEVLPMGQEKQNFWSSITTAIGRGWWGFLSSLIEIIQYWPWAIIFTGGFYVYRKAKFFWRKTK</sequence>
<dbReference type="EMBL" id="UOES01000372">
    <property type="protein sequence ID" value="VAW28261.1"/>
    <property type="molecule type" value="Genomic_DNA"/>
</dbReference>
<dbReference type="AlphaFoldDB" id="A0A3B0UB92"/>
<proteinExistence type="predicted"/>
<evidence type="ECO:0000313" key="4">
    <source>
        <dbReference type="EMBL" id="VAW28261.1"/>
    </source>
</evidence>
<keyword evidence="2" id="KW-0812">Transmembrane</keyword>
<protein>
    <recommendedName>
        <fullName evidence="3">DUF4349 domain-containing protein</fullName>
    </recommendedName>
</protein>
<keyword evidence="1" id="KW-0175">Coiled coil</keyword>
<organism evidence="4">
    <name type="scientific">hydrothermal vent metagenome</name>
    <dbReference type="NCBI Taxonomy" id="652676"/>
    <lineage>
        <taxon>unclassified sequences</taxon>
        <taxon>metagenomes</taxon>
        <taxon>ecological metagenomes</taxon>
    </lineage>
</organism>